<dbReference type="InterPro" id="IPR023187">
    <property type="entry name" value="Tscrpt_reg_MarR-type_CS"/>
</dbReference>
<dbReference type="PANTHER" id="PTHR33164:SF43">
    <property type="entry name" value="HTH-TYPE TRANSCRIPTIONAL REPRESSOR YETL"/>
    <property type="match status" value="1"/>
</dbReference>
<dbReference type="GO" id="GO:0003677">
    <property type="term" value="F:DNA binding"/>
    <property type="evidence" value="ECO:0007669"/>
    <property type="project" value="UniProtKB-KW"/>
</dbReference>
<gene>
    <name evidence="5" type="ORF">SAMN02745204_01217</name>
</gene>
<name>A0A1M4WMS1_9GAMM</name>
<protein>
    <submittedName>
        <fullName evidence="5">MarR family transcriptional regulator, negative regulator of the multidrug operon emrRAB</fullName>
    </submittedName>
</protein>
<dbReference type="PROSITE" id="PS01117">
    <property type="entry name" value="HTH_MARR_1"/>
    <property type="match status" value="1"/>
</dbReference>
<dbReference type="InterPro" id="IPR000835">
    <property type="entry name" value="HTH_MarR-typ"/>
</dbReference>
<dbReference type="InterPro" id="IPR036388">
    <property type="entry name" value="WH-like_DNA-bd_sf"/>
</dbReference>
<dbReference type="GO" id="GO:0006950">
    <property type="term" value="P:response to stress"/>
    <property type="evidence" value="ECO:0007669"/>
    <property type="project" value="TreeGrafter"/>
</dbReference>
<organism evidence="5 6">
    <name type="scientific">Thermomonas hydrothermalis</name>
    <dbReference type="NCBI Taxonomy" id="213588"/>
    <lineage>
        <taxon>Bacteria</taxon>
        <taxon>Pseudomonadati</taxon>
        <taxon>Pseudomonadota</taxon>
        <taxon>Gammaproteobacteria</taxon>
        <taxon>Lysobacterales</taxon>
        <taxon>Lysobacteraceae</taxon>
        <taxon>Thermomonas</taxon>
    </lineage>
</organism>
<dbReference type="EMBL" id="FQUK01000016">
    <property type="protein sequence ID" value="SHE82487.1"/>
    <property type="molecule type" value="Genomic_DNA"/>
</dbReference>
<dbReference type="GO" id="GO:0003700">
    <property type="term" value="F:DNA-binding transcription factor activity"/>
    <property type="evidence" value="ECO:0007669"/>
    <property type="project" value="InterPro"/>
</dbReference>
<dbReference type="AlphaFoldDB" id="A0A1M4WMS1"/>
<accession>A0A1M4WMS1</accession>
<dbReference type="PROSITE" id="PS50995">
    <property type="entry name" value="HTH_MARR_2"/>
    <property type="match status" value="1"/>
</dbReference>
<dbReference type="RefSeq" id="WP_072755723.1">
    <property type="nucleotide sequence ID" value="NZ_FQUK01000016.1"/>
</dbReference>
<dbReference type="Proteomes" id="UP000242857">
    <property type="component" value="Unassembled WGS sequence"/>
</dbReference>
<dbReference type="Gene3D" id="1.10.10.10">
    <property type="entry name" value="Winged helix-like DNA-binding domain superfamily/Winged helix DNA-binding domain"/>
    <property type="match status" value="1"/>
</dbReference>
<evidence type="ECO:0000256" key="2">
    <source>
        <dbReference type="ARBA" id="ARBA00023125"/>
    </source>
</evidence>
<dbReference type="InterPro" id="IPR036390">
    <property type="entry name" value="WH_DNA-bd_sf"/>
</dbReference>
<evidence type="ECO:0000313" key="5">
    <source>
        <dbReference type="EMBL" id="SHE82487.1"/>
    </source>
</evidence>
<dbReference type="STRING" id="213588.SAMN02745204_01217"/>
<evidence type="ECO:0000313" key="6">
    <source>
        <dbReference type="Proteomes" id="UP000242857"/>
    </source>
</evidence>
<evidence type="ECO:0000256" key="3">
    <source>
        <dbReference type="ARBA" id="ARBA00023163"/>
    </source>
</evidence>
<dbReference type="SMART" id="SM00347">
    <property type="entry name" value="HTH_MARR"/>
    <property type="match status" value="1"/>
</dbReference>
<dbReference type="PANTHER" id="PTHR33164">
    <property type="entry name" value="TRANSCRIPTIONAL REGULATOR, MARR FAMILY"/>
    <property type="match status" value="1"/>
</dbReference>
<sequence length="181" mass="19701">MSRPSPSDSNATLALIEGGVARTAARLPGLPAEQVVLLKLIRHVAGRIHARLTERLRAHGLNESDFQTLMALFSSPSGVATPGALCQSAHETRTNMTRITDGLVARGLLLRTPCPQDRRRVELRLSPQGEALVGQLLPEMFPTLHALFAPLSARDRTTLRRLLARLVQQLDHMDASEALPA</sequence>
<keyword evidence="3" id="KW-0804">Transcription</keyword>
<proteinExistence type="predicted"/>
<dbReference type="InterPro" id="IPR039422">
    <property type="entry name" value="MarR/SlyA-like"/>
</dbReference>
<feature type="domain" description="HTH marR-type" evidence="4">
    <location>
        <begin position="34"/>
        <end position="168"/>
    </location>
</feature>
<keyword evidence="2" id="KW-0238">DNA-binding</keyword>
<evidence type="ECO:0000256" key="1">
    <source>
        <dbReference type="ARBA" id="ARBA00023015"/>
    </source>
</evidence>
<dbReference type="Pfam" id="PF12802">
    <property type="entry name" value="MarR_2"/>
    <property type="match status" value="1"/>
</dbReference>
<keyword evidence="1" id="KW-0805">Transcription regulation</keyword>
<dbReference type="PRINTS" id="PR00598">
    <property type="entry name" value="HTHMARR"/>
</dbReference>
<evidence type="ECO:0000259" key="4">
    <source>
        <dbReference type="PROSITE" id="PS50995"/>
    </source>
</evidence>
<keyword evidence="6" id="KW-1185">Reference proteome</keyword>
<dbReference type="SUPFAM" id="SSF46785">
    <property type="entry name" value="Winged helix' DNA-binding domain"/>
    <property type="match status" value="1"/>
</dbReference>
<reference evidence="6" key="1">
    <citation type="submission" date="2016-11" db="EMBL/GenBank/DDBJ databases">
        <authorList>
            <person name="Varghese N."/>
            <person name="Submissions S."/>
        </authorList>
    </citation>
    <scope>NUCLEOTIDE SEQUENCE [LARGE SCALE GENOMIC DNA]</scope>
    <source>
        <strain evidence="6">DSM 14834</strain>
    </source>
</reference>